<dbReference type="InterPro" id="IPR001367">
    <property type="entry name" value="Fe_dep_repressor"/>
</dbReference>
<dbReference type="Pfam" id="PF04023">
    <property type="entry name" value="FeoA"/>
    <property type="match status" value="1"/>
</dbReference>
<dbReference type="Gene3D" id="1.10.60.10">
    <property type="entry name" value="Iron dependent repressor, metal binding and dimerisation domain"/>
    <property type="match status" value="1"/>
</dbReference>
<keyword evidence="5" id="KW-0963">Cytoplasm</keyword>
<evidence type="ECO:0000256" key="9">
    <source>
        <dbReference type="ARBA" id="ARBA00023159"/>
    </source>
</evidence>
<evidence type="ECO:0000256" key="12">
    <source>
        <dbReference type="ARBA" id="ARBA00025185"/>
    </source>
</evidence>
<dbReference type="SUPFAM" id="SSF47979">
    <property type="entry name" value="Iron-dependent repressor protein, dimerization domain"/>
    <property type="match status" value="1"/>
</dbReference>
<dbReference type="GO" id="GO:0003700">
    <property type="term" value="F:DNA-binding transcription factor activity"/>
    <property type="evidence" value="ECO:0007669"/>
    <property type="project" value="InterPro"/>
</dbReference>
<evidence type="ECO:0000256" key="4">
    <source>
        <dbReference type="ARBA" id="ARBA00022386"/>
    </source>
</evidence>
<dbReference type="GO" id="GO:0005737">
    <property type="term" value="C:cytoplasm"/>
    <property type="evidence" value="ECO:0007669"/>
    <property type="project" value="UniProtKB-SubCell"/>
</dbReference>
<dbReference type="RefSeq" id="WP_353550234.1">
    <property type="nucleotide sequence ID" value="NZ_AP029612.1"/>
</dbReference>
<dbReference type="InterPro" id="IPR036388">
    <property type="entry name" value="WH-like_DNA-bd_sf"/>
</dbReference>
<accession>A0AAT9GH28</accession>
<evidence type="ECO:0000256" key="5">
    <source>
        <dbReference type="ARBA" id="ARBA00022490"/>
    </source>
</evidence>
<dbReference type="GO" id="GO:0046983">
    <property type="term" value="F:protein dimerization activity"/>
    <property type="evidence" value="ECO:0007669"/>
    <property type="project" value="InterPro"/>
</dbReference>
<evidence type="ECO:0000256" key="3">
    <source>
        <dbReference type="ARBA" id="ARBA00011738"/>
    </source>
</evidence>
<keyword evidence="11" id="KW-0464">Manganese</keyword>
<evidence type="ECO:0000259" key="14">
    <source>
        <dbReference type="PROSITE" id="PS50944"/>
    </source>
</evidence>
<dbReference type="AlphaFoldDB" id="A0AAT9GH28"/>
<keyword evidence="9" id="KW-0010">Activator</keyword>
<feature type="domain" description="HTH dtxR-type" evidence="14">
    <location>
        <begin position="1"/>
        <end position="64"/>
    </location>
</feature>
<dbReference type="SMART" id="SM00529">
    <property type="entry name" value="HTH_DTXR"/>
    <property type="match status" value="1"/>
</dbReference>
<dbReference type="Gene3D" id="2.30.30.90">
    <property type="match status" value="1"/>
</dbReference>
<dbReference type="Pfam" id="PF01325">
    <property type="entry name" value="Fe_dep_repress"/>
    <property type="match status" value="1"/>
</dbReference>
<evidence type="ECO:0000256" key="10">
    <source>
        <dbReference type="ARBA" id="ARBA00023163"/>
    </source>
</evidence>
<organism evidence="15">
    <name type="scientific">Sediminibacterium sp. KACHI17</name>
    <dbReference type="NCBI Taxonomy" id="1751071"/>
    <lineage>
        <taxon>Bacteria</taxon>
        <taxon>Pseudomonadati</taxon>
        <taxon>Bacteroidota</taxon>
        <taxon>Chitinophagia</taxon>
        <taxon>Chitinophagales</taxon>
        <taxon>Chitinophagaceae</taxon>
        <taxon>Sediminibacterium</taxon>
    </lineage>
</organism>
<evidence type="ECO:0000313" key="15">
    <source>
        <dbReference type="EMBL" id="BFG69937.1"/>
    </source>
</evidence>
<comment type="subunit">
    <text evidence="3">Homodimer.</text>
</comment>
<proteinExistence type="inferred from homology"/>
<protein>
    <recommendedName>
        <fullName evidence="4">Transcriptional regulator MntR</fullName>
    </recommendedName>
    <alternativeName>
        <fullName evidence="13">Manganese transport regulator</fullName>
    </alternativeName>
</protein>
<evidence type="ECO:0000256" key="1">
    <source>
        <dbReference type="ARBA" id="ARBA00004496"/>
    </source>
</evidence>
<name>A0AAT9GH28_9BACT</name>
<dbReference type="EMBL" id="AP029612">
    <property type="protein sequence ID" value="BFG69937.1"/>
    <property type="molecule type" value="Genomic_DNA"/>
</dbReference>
<keyword evidence="10" id="KW-0804">Transcription</keyword>
<comment type="subcellular location">
    <subcellularLocation>
        <location evidence="1">Cytoplasm</location>
    </subcellularLocation>
</comment>
<dbReference type="InterPro" id="IPR036390">
    <property type="entry name" value="WH_DNA-bd_sf"/>
</dbReference>
<dbReference type="InterPro" id="IPR050536">
    <property type="entry name" value="DtxR_MntR_Metal-Reg"/>
</dbReference>
<dbReference type="PANTHER" id="PTHR33238">
    <property type="entry name" value="IRON (METAL) DEPENDENT REPRESSOR, DTXR FAMILY"/>
    <property type="match status" value="1"/>
</dbReference>
<dbReference type="GO" id="GO:0003677">
    <property type="term" value="F:DNA binding"/>
    <property type="evidence" value="ECO:0007669"/>
    <property type="project" value="UniProtKB-KW"/>
</dbReference>
<dbReference type="InterPro" id="IPR022687">
    <property type="entry name" value="HTH_DTXR"/>
</dbReference>
<sequence length="219" mass="24903">MKFTMAEENYIKAVYHLQHGQDVVTTNALSAELQTRPASVTDMLKKLKAKRIISYEPYRGVKLSAEGKKVALGIIRKHRLWEYFLVDKLHFGWDEVHEVAEELEHISSLKLIDKLDEFLGHPKFDPHGDPIPDSKGKITAQPQEPLATMPVNTLVEITAVGSQSTELLELLKHKGLQMGTRLEVKRLFEFDGSMELRIKNQQTITVSRELSSVLFVKTV</sequence>
<evidence type="ECO:0000256" key="2">
    <source>
        <dbReference type="ARBA" id="ARBA00007871"/>
    </source>
</evidence>
<gene>
    <name evidence="15" type="ORF">KACHI17_08180</name>
</gene>
<reference evidence="15" key="1">
    <citation type="submission" date="2024-02" db="EMBL/GenBank/DDBJ databases">
        <title>Sediminibacterium planktonica sp. nov. and Sediminibacterium longus sp. nov., isolated from surface lake and river water.</title>
        <authorList>
            <person name="Watanabe K."/>
            <person name="Takemine S."/>
            <person name="Ishii Y."/>
            <person name="Ogata Y."/>
            <person name="Shindo C."/>
            <person name="Suda W."/>
        </authorList>
    </citation>
    <scope>NUCLEOTIDE SEQUENCE</scope>
    <source>
        <strain evidence="15">KACHI17</strain>
    </source>
</reference>
<evidence type="ECO:0000256" key="13">
    <source>
        <dbReference type="ARBA" id="ARBA00032593"/>
    </source>
</evidence>
<dbReference type="GO" id="GO:0046914">
    <property type="term" value="F:transition metal ion binding"/>
    <property type="evidence" value="ECO:0007669"/>
    <property type="project" value="InterPro"/>
</dbReference>
<keyword evidence="6" id="KW-0678">Repressor</keyword>
<dbReference type="PROSITE" id="PS50944">
    <property type="entry name" value="HTH_DTXR"/>
    <property type="match status" value="1"/>
</dbReference>
<keyword evidence="8" id="KW-0238">DNA-binding</keyword>
<evidence type="ECO:0000256" key="11">
    <source>
        <dbReference type="ARBA" id="ARBA00023211"/>
    </source>
</evidence>
<evidence type="ECO:0000256" key="7">
    <source>
        <dbReference type="ARBA" id="ARBA00023015"/>
    </source>
</evidence>
<keyword evidence="7" id="KW-0805">Transcription regulation</keyword>
<dbReference type="InterPro" id="IPR038157">
    <property type="entry name" value="FeoA_core_dom"/>
</dbReference>
<dbReference type="SUPFAM" id="SSF46785">
    <property type="entry name" value="Winged helix' DNA-binding domain"/>
    <property type="match status" value="1"/>
</dbReference>
<dbReference type="InterPro" id="IPR007167">
    <property type="entry name" value="Fe-transptr_FeoA-like"/>
</dbReference>
<dbReference type="Pfam" id="PF02742">
    <property type="entry name" value="Fe_dep_repr_C"/>
    <property type="match status" value="1"/>
</dbReference>
<comment type="similarity">
    <text evidence="2">Belongs to the DtxR/MntR family.</text>
</comment>
<dbReference type="InterPro" id="IPR022689">
    <property type="entry name" value="Iron_dep_repressor"/>
</dbReference>
<dbReference type="InterPro" id="IPR036421">
    <property type="entry name" value="Fe_dep_repressor_sf"/>
</dbReference>
<evidence type="ECO:0000256" key="6">
    <source>
        <dbReference type="ARBA" id="ARBA00022491"/>
    </source>
</evidence>
<comment type="function">
    <text evidence="12">In the presence of manganese, represses expression of mntH and mntS. Up-regulates expression of mntP.</text>
</comment>
<evidence type="ECO:0000256" key="8">
    <source>
        <dbReference type="ARBA" id="ARBA00023125"/>
    </source>
</evidence>
<dbReference type="PANTHER" id="PTHR33238:SF11">
    <property type="entry name" value="TRANSCRIPTIONAL REGULATOR MNTR"/>
    <property type="match status" value="1"/>
</dbReference>
<dbReference type="Gene3D" id="1.10.10.10">
    <property type="entry name" value="Winged helix-like DNA-binding domain superfamily/Winged helix DNA-binding domain"/>
    <property type="match status" value="1"/>
</dbReference>